<reference evidence="3" key="1">
    <citation type="submission" date="2017-07" db="EMBL/GenBank/DDBJ databases">
        <title>Taro Niue Genome Assembly and Annotation.</title>
        <authorList>
            <person name="Atibalentja N."/>
            <person name="Keating K."/>
            <person name="Fields C.J."/>
        </authorList>
    </citation>
    <scope>NUCLEOTIDE SEQUENCE</scope>
    <source>
        <strain evidence="3">Niue_2</strain>
        <tissue evidence="3">Leaf</tissue>
    </source>
</reference>
<protein>
    <submittedName>
        <fullName evidence="3">Uncharacterized protein</fullName>
    </submittedName>
</protein>
<sequence>METGRGLPSLKLYWWCLAIFLAFAVVCSARQTVTAHSGRGGLLPAPAAGRELGGRVRTNDYTDPSANQKHDPRPRAGRPGRGLTSP</sequence>
<organism evidence="3 4">
    <name type="scientific">Colocasia esculenta</name>
    <name type="common">Wild taro</name>
    <name type="synonym">Arum esculentum</name>
    <dbReference type="NCBI Taxonomy" id="4460"/>
    <lineage>
        <taxon>Eukaryota</taxon>
        <taxon>Viridiplantae</taxon>
        <taxon>Streptophyta</taxon>
        <taxon>Embryophyta</taxon>
        <taxon>Tracheophyta</taxon>
        <taxon>Spermatophyta</taxon>
        <taxon>Magnoliopsida</taxon>
        <taxon>Liliopsida</taxon>
        <taxon>Araceae</taxon>
        <taxon>Aroideae</taxon>
        <taxon>Colocasieae</taxon>
        <taxon>Colocasia</taxon>
    </lineage>
</organism>
<keyword evidence="2" id="KW-0812">Transmembrane</keyword>
<evidence type="ECO:0000313" key="4">
    <source>
        <dbReference type="Proteomes" id="UP000652761"/>
    </source>
</evidence>
<evidence type="ECO:0000313" key="3">
    <source>
        <dbReference type="EMBL" id="MQL81073.1"/>
    </source>
</evidence>
<evidence type="ECO:0000256" key="1">
    <source>
        <dbReference type="SAM" id="MobiDB-lite"/>
    </source>
</evidence>
<accession>A0A843UJ06</accession>
<keyword evidence="2" id="KW-0472">Membrane</keyword>
<feature type="transmembrane region" description="Helical" evidence="2">
    <location>
        <begin position="12"/>
        <end position="29"/>
    </location>
</feature>
<feature type="region of interest" description="Disordered" evidence="1">
    <location>
        <begin position="35"/>
        <end position="86"/>
    </location>
</feature>
<dbReference type="PANTHER" id="PTHR37177:SF4">
    <property type="entry name" value="PROTEIN PSY1"/>
    <property type="match status" value="1"/>
</dbReference>
<gene>
    <name evidence="3" type="ORF">Taro_013508</name>
</gene>
<evidence type="ECO:0000256" key="2">
    <source>
        <dbReference type="SAM" id="Phobius"/>
    </source>
</evidence>
<name>A0A843UJ06_COLES</name>
<keyword evidence="2" id="KW-1133">Transmembrane helix</keyword>
<keyword evidence="4" id="KW-1185">Reference proteome</keyword>
<dbReference type="InterPro" id="IPR034430">
    <property type="entry name" value="PSY"/>
</dbReference>
<dbReference type="PANTHER" id="PTHR37177">
    <property type="entry name" value="PROTEIN PSY1"/>
    <property type="match status" value="1"/>
</dbReference>
<proteinExistence type="predicted"/>
<dbReference type="AlphaFoldDB" id="A0A843UJ06"/>
<dbReference type="Proteomes" id="UP000652761">
    <property type="component" value="Unassembled WGS sequence"/>
</dbReference>
<comment type="caution">
    <text evidence="3">The sequence shown here is derived from an EMBL/GenBank/DDBJ whole genome shotgun (WGS) entry which is preliminary data.</text>
</comment>
<dbReference type="EMBL" id="NMUH01000544">
    <property type="protein sequence ID" value="MQL81073.1"/>
    <property type="molecule type" value="Genomic_DNA"/>
</dbReference>